<accession>A0A9P3G7C6</accession>
<dbReference type="PROSITE" id="PS00086">
    <property type="entry name" value="CYTOCHROME_P450"/>
    <property type="match status" value="1"/>
</dbReference>
<evidence type="ECO:0000256" key="8">
    <source>
        <dbReference type="SAM" id="Phobius"/>
    </source>
</evidence>
<comment type="cofactor">
    <cofactor evidence="1 6">
        <name>heme</name>
        <dbReference type="ChEBI" id="CHEBI:30413"/>
    </cofactor>
</comment>
<evidence type="ECO:0000256" key="3">
    <source>
        <dbReference type="ARBA" id="ARBA00022723"/>
    </source>
</evidence>
<comment type="similarity">
    <text evidence="2 7">Belongs to the cytochrome P450 family.</text>
</comment>
<dbReference type="InterPro" id="IPR001128">
    <property type="entry name" value="Cyt_P450"/>
</dbReference>
<keyword evidence="4 7" id="KW-0560">Oxidoreductase</keyword>
<dbReference type="GO" id="GO:0020037">
    <property type="term" value="F:heme binding"/>
    <property type="evidence" value="ECO:0007669"/>
    <property type="project" value="InterPro"/>
</dbReference>
<dbReference type="Pfam" id="PF00067">
    <property type="entry name" value="p450"/>
    <property type="match status" value="1"/>
</dbReference>
<dbReference type="CDD" id="cd11041">
    <property type="entry name" value="CYP503A1-like"/>
    <property type="match status" value="1"/>
</dbReference>
<sequence length="499" mass="56638">MLATSSSSLYAFVLLGTVVYLLNWLKEVKYKKVPALGPTAPLLSYWGAWRFMRDAHGMLREGHVKYGGKPFRIATRRYWQYLVSSPKLIDELRRAPDDQLSFLDAVNESLELEYTMGRSTANNLYHVPVIRNTLTRNLGTLSGEIYDEICNAFAHCIPATDEWAAVPALETMMQVVARTSSRIFVGLPLCRNPEFLQISIKFTTDVVTTGLLLNLIPGPFKPFVNRLISRVSNQIDRTEVLLRPMIEERRRMMEKFGDDWADKPNDMLQWLMDAAEGEEREPRALALRVLVVGFAAIHTSSMSFTQALYHLAAHPEYMKPMREEVEAVLADEGGWSKAALQKMRKVDSFLKECQRYEGLGALFLSRKAMKDFTFSDGTFIPKGSYVSTSRIATHNDGGYYADPYTFDPWRFANLRDESGEGVKHQMVNTSLEYLPFGLGKHACPGRFFAANELKSMMAHVVMTYDVSMEKPGDIPQPVRIGPINSPNRTAKVLFKKRRD</sequence>
<keyword evidence="8" id="KW-0472">Membrane</keyword>
<keyword evidence="5 6" id="KW-0408">Iron</keyword>
<dbReference type="GO" id="GO:0004497">
    <property type="term" value="F:monooxygenase activity"/>
    <property type="evidence" value="ECO:0007669"/>
    <property type="project" value="UniProtKB-KW"/>
</dbReference>
<evidence type="ECO:0000313" key="9">
    <source>
        <dbReference type="EMBL" id="GJE90622.1"/>
    </source>
</evidence>
<reference evidence="9 10" key="1">
    <citation type="submission" date="2021-08" db="EMBL/GenBank/DDBJ databases">
        <title>Draft Genome Sequence of Phanerochaete sordida strain YK-624.</title>
        <authorList>
            <person name="Mori T."/>
            <person name="Dohra H."/>
            <person name="Suzuki T."/>
            <person name="Kawagishi H."/>
            <person name="Hirai H."/>
        </authorList>
    </citation>
    <scope>NUCLEOTIDE SEQUENCE [LARGE SCALE GENOMIC DNA]</scope>
    <source>
        <strain evidence="9 10">YK-624</strain>
    </source>
</reference>
<dbReference type="InterPro" id="IPR002401">
    <property type="entry name" value="Cyt_P450_E_grp-I"/>
</dbReference>
<evidence type="ECO:0000256" key="6">
    <source>
        <dbReference type="PIRSR" id="PIRSR602401-1"/>
    </source>
</evidence>
<dbReference type="Proteomes" id="UP000703269">
    <property type="component" value="Unassembled WGS sequence"/>
</dbReference>
<dbReference type="GO" id="GO:0005506">
    <property type="term" value="F:iron ion binding"/>
    <property type="evidence" value="ECO:0007669"/>
    <property type="project" value="InterPro"/>
</dbReference>
<dbReference type="PANTHER" id="PTHR46206">
    <property type="entry name" value="CYTOCHROME P450"/>
    <property type="match status" value="1"/>
</dbReference>
<evidence type="ECO:0000256" key="5">
    <source>
        <dbReference type="ARBA" id="ARBA00023004"/>
    </source>
</evidence>
<evidence type="ECO:0000256" key="2">
    <source>
        <dbReference type="ARBA" id="ARBA00010617"/>
    </source>
</evidence>
<keyword evidence="7" id="KW-0503">Monooxygenase</keyword>
<dbReference type="GO" id="GO:0016705">
    <property type="term" value="F:oxidoreductase activity, acting on paired donors, with incorporation or reduction of molecular oxygen"/>
    <property type="evidence" value="ECO:0007669"/>
    <property type="project" value="InterPro"/>
</dbReference>
<keyword evidence="10" id="KW-1185">Reference proteome</keyword>
<comment type="caution">
    <text evidence="9">The sequence shown here is derived from an EMBL/GenBank/DDBJ whole genome shotgun (WGS) entry which is preliminary data.</text>
</comment>
<keyword evidence="8" id="KW-1133">Transmembrane helix</keyword>
<protein>
    <submittedName>
        <fullName evidence="9">Cytochrome P450</fullName>
    </submittedName>
</protein>
<organism evidence="9 10">
    <name type="scientific">Phanerochaete sordida</name>
    <dbReference type="NCBI Taxonomy" id="48140"/>
    <lineage>
        <taxon>Eukaryota</taxon>
        <taxon>Fungi</taxon>
        <taxon>Dikarya</taxon>
        <taxon>Basidiomycota</taxon>
        <taxon>Agaricomycotina</taxon>
        <taxon>Agaricomycetes</taxon>
        <taxon>Polyporales</taxon>
        <taxon>Phanerochaetaceae</taxon>
        <taxon>Phanerochaete</taxon>
    </lineage>
</organism>
<gene>
    <name evidence="9" type="ORF">PsYK624_067660</name>
</gene>
<keyword evidence="3 6" id="KW-0479">Metal-binding</keyword>
<keyword evidence="6 7" id="KW-0349">Heme</keyword>
<evidence type="ECO:0000256" key="7">
    <source>
        <dbReference type="RuleBase" id="RU000461"/>
    </source>
</evidence>
<name>A0A9P3G7C6_9APHY</name>
<dbReference type="PRINTS" id="PR00463">
    <property type="entry name" value="EP450I"/>
</dbReference>
<keyword evidence="8" id="KW-0812">Transmembrane</keyword>
<dbReference type="EMBL" id="BPQB01000017">
    <property type="protein sequence ID" value="GJE90622.1"/>
    <property type="molecule type" value="Genomic_DNA"/>
</dbReference>
<dbReference type="Gene3D" id="1.10.630.10">
    <property type="entry name" value="Cytochrome P450"/>
    <property type="match status" value="1"/>
</dbReference>
<dbReference type="AlphaFoldDB" id="A0A9P3G7C6"/>
<dbReference type="InterPro" id="IPR017972">
    <property type="entry name" value="Cyt_P450_CS"/>
</dbReference>
<evidence type="ECO:0000256" key="4">
    <source>
        <dbReference type="ARBA" id="ARBA00023002"/>
    </source>
</evidence>
<evidence type="ECO:0000256" key="1">
    <source>
        <dbReference type="ARBA" id="ARBA00001971"/>
    </source>
</evidence>
<proteinExistence type="inferred from homology"/>
<dbReference type="OrthoDB" id="1844152at2759"/>
<dbReference type="InterPro" id="IPR036396">
    <property type="entry name" value="Cyt_P450_sf"/>
</dbReference>
<feature type="transmembrane region" description="Helical" evidence="8">
    <location>
        <begin position="6"/>
        <end position="25"/>
    </location>
</feature>
<feature type="binding site" description="axial binding residue" evidence="6">
    <location>
        <position position="443"/>
    </location>
    <ligand>
        <name>heme</name>
        <dbReference type="ChEBI" id="CHEBI:30413"/>
    </ligand>
    <ligandPart>
        <name>Fe</name>
        <dbReference type="ChEBI" id="CHEBI:18248"/>
    </ligandPart>
</feature>
<evidence type="ECO:0000313" key="10">
    <source>
        <dbReference type="Proteomes" id="UP000703269"/>
    </source>
</evidence>
<dbReference type="SUPFAM" id="SSF48264">
    <property type="entry name" value="Cytochrome P450"/>
    <property type="match status" value="1"/>
</dbReference>